<evidence type="ECO:0000313" key="2">
    <source>
        <dbReference type="Proteomes" id="UP000828390"/>
    </source>
</evidence>
<dbReference type="Proteomes" id="UP000828390">
    <property type="component" value="Unassembled WGS sequence"/>
</dbReference>
<sequence length="103" mass="11731">MTVVNLKLNNSLYEDVIDLKYRSMRDNHLFFEITEVVNTEQPSIGRSLNASDCTQEASGEPLDVSGYMPHAAMRSTTSDERKTAYQKSCNSVVTTYRFWIQKG</sequence>
<name>A0A9D4JDU3_DREPO</name>
<protein>
    <submittedName>
        <fullName evidence="1">Uncharacterized protein</fullName>
    </submittedName>
</protein>
<keyword evidence="2" id="KW-1185">Reference proteome</keyword>
<accession>A0A9D4JDU3</accession>
<gene>
    <name evidence="1" type="ORF">DPMN_136496</name>
</gene>
<reference evidence="1" key="1">
    <citation type="journal article" date="2019" name="bioRxiv">
        <title>The Genome of the Zebra Mussel, Dreissena polymorpha: A Resource for Invasive Species Research.</title>
        <authorList>
            <person name="McCartney M.A."/>
            <person name="Auch B."/>
            <person name="Kono T."/>
            <person name="Mallez S."/>
            <person name="Zhang Y."/>
            <person name="Obille A."/>
            <person name="Becker A."/>
            <person name="Abrahante J.E."/>
            <person name="Garbe J."/>
            <person name="Badalamenti J.P."/>
            <person name="Herman A."/>
            <person name="Mangelson H."/>
            <person name="Liachko I."/>
            <person name="Sullivan S."/>
            <person name="Sone E.D."/>
            <person name="Koren S."/>
            <person name="Silverstein K.A.T."/>
            <person name="Beckman K.B."/>
            <person name="Gohl D.M."/>
        </authorList>
    </citation>
    <scope>NUCLEOTIDE SEQUENCE</scope>
    <source>
        <strain evidence="1">Duluth1</strain>
        <tissue evidence="1">Whole animal</tissue>
    </source>
</reference>
<evidence type="ECO:0000313" key="1">
    <source>
        <dbReference type="EMBL" id="KAH3808145.1"/>
    </source>
</evidence>
<dbReference type="EMBL" id="JAIWYP010000006">
    <property type="protein sequence ID" value="KAH3808145.1"/>
    <property type="molecule type" value="Genomic_DNA"/>
</dbReference>
<dbReference type="AlphaFoldDB" id="A0A9D4JDU3"/>
<proteinExistence type="predicted"/>
<reference evidence="1" key="2">
    <citation type="submission" date="2020-11" db="EMBL/GenBank/DDBJ databases">
        <authorList>
            <person name="McCartney M.A."/>
            <person name="Auch B."/>
            <person name="Kono T."/>
            <person name="Mallez S."/>
            <person name="Becker A."/>
            <person name="Gohl D.M."/>
            <person name="Silverstein K.A.T."/>
            <person name="Koren S."/>
            <person name="Bechman K.B."/>
            <person name="Herman A."/>
            <person name="Abrahante J.E."/>
            <person name="Garbe J."/>
        </authorList>
    </citation>
    <scope>NUCLEOTIDE SEQUENCE</scope>
    <source>
        <strain evidence="1">Duluth1</strain>
        <tissue evidence="1">Whole animal</tissue>
    </source>
</reference>
<comment type="caution">
    <text evidence="1">The sequence shown here is derived from an EMBL/GenBank/DDBJ whole genome shotgun (WGS) entry which is preliminary data.</text>
</comment>
<organism evidence="1 2">
    <name type="scientific">Dreissena polymorpha</name>
    <name type="common">Zebra mussel</name>
    <name type="synonym">Mytilus polymorpha</name>
    <dbReference type="NCBI Taxonomy" id="45954"/>
    <lineage>
        <taxon>Eukaryota</taxon>
        <taxon>Metazoa</taxon>
        <taxon>Spiralia</taxon>
        <taxon>Lophotrochozoa</taxon>
        <taxon>Mollusca</taxon>
        <taxon>Bivalvia</taxon>
        <taxon>Autobranchia</taxon>
        <taxon>Heteroconchia</taxon>
        <taxon>Euheterodonta</taxon>
        <taxon>Imparidentia</taxon>
        <taxon>Neoheterodontei</taxon>
        <taxon>Myida</taxon>
        <taxon>Dreissenoidea</taxon>
        <taxon>Dreissenidae</taxon>
        <taxon>Dreissena</taxon>
    </lineage>
</organism>